<keyword evidence="1" id="KW-0812">Transmembrane</keyword>
<keyword evidence="1" id="KW-1133">Transmembrane helix</keyword>
<proteinExistence type="predicted"/>
<keyword evidence="3" id="KW-1185">Reference proteome</keyword>
<gene>
    <name evidence="2" type="ORF">XENORESO_004278</name>
</gene>
<protein>
    <submittedName>
        <fullName evidence="2">Uncharacterized protein</fullName>
    </submittedName>
</protein>
<feature type="transmembrane region" description="Helical" evidence="1">
    <location>
        <begin position="104"/>
        <end position="125"/>
    </location>
</feature>
<evidence type="ECO:0000313" key="3">
    <source>
        <dbReference type="Proteomes" id="UP001444071"/>
    </source>
</evidence>
<dbReference type="EMBL" id="JAHRIM010071805">
    <property type="protein sequence ID" value="MEQ2273453.1"/>
    <property type="molecule type" value="Genomic_DNA"/>
</dbReference>
<reference evidence="2 3" key="1">
    <citation type="submission" date="2021-06" db="EMBL/GenBank/DDBJ databases">
        <authorList>
            <person name="Palmer J.M."/>
        </authorList>
    </citation>
    <scope>NUCLEOTIDE SEQUENCE [LARGE SCALE GENOMIC DNA]</scope>
    <source>
        <strain evidence="2 3">XR_2019</strain>
        <tissue evidence="2">Muscle</tissue>
    </source>
</reference>
<dbReference type="Proteomes" id="UP001444071">
    <property type="component" value="Unassembled WGS sequence"/>
</dbReference>
<evidence type="ECO:0000256" key="1">
    <source>
        <dbReference type="SAM" id="Phobius"/>
    </source>
</evidence>
<accession>A0ABV0WUZ6</accession>
<sequence>MYAGNVYFVHCKFQIFPLLPTFSVIAAHSFVHEAPDIFLLGPDKMLLTCLFQKCDSCSPIPAHVCVCGCGCVCAVDVEALTSAAVHLFGIFPKLLNGRFTRLQLSLFPLSLFLAHFFLPLNIPLICSDTGL</sequence>
<name>A0ABV0WUZ6_9TELE</name>
<keyword evidence="1" id="KW-0472">Membrane</keyword>
<organism evidence="2 3">
    <name type="scientific">Xenotaenia resolanae</name>
    <dbReference type="NCBI Taxonomy" id="208358"/>
    <lineage>
        <taxon>Eukaryota</taxon>
        <taxon>Metazoa</taxon>
        <taxon>Chordata</taxon>
        <taxon>Craniata</taxon>
        <taxon>Vertebrata</taxon>
        <taxon>Euteleostomi</taxon>
        <taxon>Actinopterygii</taxon>
        <taxon>Neopterygii</taxon>
        <taxon>Teleostei</taxon>
        <taxon>Neoteleostei</taxon>
        <taxon>Acanthomorphata</taxon>
        <taxon>Ovalentaria</taxon>
        <taxon>Atherinomorphae</taxon>
        <taxon>Cyprinodontiformes</taxon>
        <taxon>Goodeidae</taxon>
        <taxon>Xenotaenia</taxon>
    </lineage>
</organism>
<evidence type="ECO:0000313" key="2">
    <source>
        <dbReference type="EMBL" id="MEQ2273453.1"/>
    </source>
</evidence>
<comment type="caution">
    <text evidence="2">The sequence shown here is derived from an EMBL/GenBank/DDBJ whole genome shotgun (WGS) entry which is preliminary data.</text>
</comment>